<evidence type="ECO:0000313" key="2">
    <source>
        <dbReference type="EMBL" id="MFC3574467.1"/>
    </source>
</evidence>
<proteinExistence type="predicted"/>
<name>A0ABV7SFM2_9ACTN</name>
<evidence type="ECO:0000259" key="1">
    <source>
        <dbReference type="Pfam" id="PF01370"/>
    </source>
</evidence>
<gene>
    <name evidence="2" type="ORF">ACFOZ0_14535</name>
</gene>
<comment type="caution">
    <text evidence="2">The sequence shown here is derived from an EMBL/GenBank/DDBJ whole genome shotgun (WGS) entry which is preliminary data.</text>
</comment>
<dbReference type="InterPro" id="IPR001509">
    <property type="entry name" value="Epimerase_deHydtase"/>
</dbReference>
<dbReference type="SUPFAM" id="SSF51735">
    <property type="entry name" value="NAD(P)-binding Rossmann-fold domains"/>
    <property type="match status" value="1"/>
</dbReference>
<dbReference type="Pfam" id="PF01370">
    <property type="entry name" value="Epimerase"/>
    <property type="match status" value="1"/>
</dbReference>
<dbReference type="Proteomes" id="UP001595701">
    <property type="component" value="Unassembled WGS sequence"/>
</dbReference>
<reference evidence="3" key="1">
    <citation type="journal article" date="2019" name="Int. J. Syst. Evol. Microbiol.">
        <title>The Global Catalogue of Microorganisms (GCM) 10K type strain sequencing project: providing services to taxonomists for standard genome sequencing and annotation.</title>
        <authorList>
            <consortium name="The Broad Institute Genomics Platform"/>
            <consortium name="The Broad Institute Genome Sequencing Center for Infectious Disease"/>
            <person name="Wu L."/>
            <person name="Ma J."/>
        </authorList>
    </citation>
    <scope>NUCLEOTIDE SEQUENCE [LARGE SCALE GENOMIC DNA]</scope>
    <source>
        <strain evidence="3">CGMCC 4.7035</strain>
    </source>
</reference>
<feature type="domain" description="NAD-dependent epimerase/dehydratase" evidence="1">
    <location>
        <begin position="409"/>
        <end position="541"/>
    </location>
</feature>
<accession>A0ABV7SFM2</accession>
<sequence length="629" mass="67718">MGPVGRDEIKLSGAVMAHPKRMEEARRLAEADPRGRILVTTDPDPEGRPTALRTALVSWGCVAPDATHHLVLQDDVVLAEGFYEHAEQAAAAAPPGEAISLYGGWEARNGAVARLAALSGTTWAYTLQEHVPCQALMLPAELAREYGEYQEKHGGGWPYDVVVQRFLNERGVPVRFCTPSTVQHDALPSLAGNAYHGFRQATLFTGQVPRDAGAGDCPRFPVVPFYQYGDARCAVREVGAGTWEFIETERWLRRAGALRGCRAAYADEAHRPARQKLGERIADAVWLTGYATGIVLSDAAEPDRVTAAAVWETLGPGGLCEEYTAEELLAMAPTVRDLALAAMDEGRRVGGTLPRPAPAGHAVHVTGGAGGFGRQLAGTLTDLGFQVRQEGASYVVHLGTGTGDGLDEALTAAGAPGVERFVYVGSAAVYRGSAPDELTEDAVGPDAPRDEVARGWWEEERRCREWGESASVPVQVLRIADPVGPYAPASTACVRWVDLAWTRRPLLLDPQGVHQILDHRDLADALRAVLAAPPAEPVLNVASALHGEVELAGLLADVSRRTPWEWSQQPLSPRWSMATGLIERELGWRPTARVMEAMRALAQWYACDIHGDYDEKADAAETAVASLDA</sequence>
<dbReference type="EMBL" id="JBHRWR010000009">
    <property type="protein sequence ID" value="MFC3574467.1"/>
    <property type="molecule type" value="Genomic_DNA"/>
</dbReference>
<evidence type="ECO:0000313" key="3">
    <source>
        <dbReference type="Proteomes" id="UP001595701"/>
    </source>
</evidence>
<organism evidence="2 3">
    <name type="scientific">Streptomyces yaanensis</name>
    <dbReference type="NCBI Taxonomy" id="1142239"/>
    <lineage>
        <taxon>Bacteria</taxon>
        <taxon>Bacillati</taxon>
        <taxon>Actinomycetota</taxon>
        <taxon>Actinomycetes</taxon>
        <taxon>Kitasatosporales</taxon>
        <taxon>Streptomycetaceae</taxon>
        <taxon>Streptomyces</taxon>
    </lineage>
</organism>
<dbReference type="RefSeq" id="WP_310769707.1">
    <property type="nucleotide sequence ID" value="NZ_JBHRWR010000009.1"/>
</dbReference>
<dbReference type="InterPro" id="IPR036291">
    <property type="entry name" value="NAD(P)-bd_dom_sf"/>
</dbReference>
<keyword evidence="3" id="KW-1185">Reference proteome</keyword>
<dbReference type="Gene3D" id="3.40.50.720">
    <property type="entry name" value="NAD(P)-binding Rossmann-like Domain"/>
    <property type="match status" value="1"/>
</dbReference>
<protein>
    <submittedName>
        <fullName evidence="2">NAD-dependent epimerase/dehydratase family protein</fullName>
    </submittedName>
</protein>